<name>A0A376WWI2_ECOLX</name>
<organism evidence="8 9">
    <name type="scientific">Escherichia coli</name>
    <dbReference type="NCBI Taxonomy" id="562"/>
    <lineage>
        <taxon>Bacteria</taxon>
        <taxon>Pseudomonadati</taxon>
        <taxon>Pseudomonadota</taxon>
        <taxon>Gammaproteobacteria</taxon>
        <taxon>Enterobacterales</taxon>
        <taxon>Enterobacteriaceae</taxon>
        <taxon>Escherichia</taxon>
    </lineage>
</organism>
<dbReference type="GO" id="GO:0015628">
    <property type="term" value="P:protein secretion by the type II secretion system"/>
    <property type="evidence" value="ECO:0007669"/>
    <property type="project" value="TreeGrafter"/>
</dbReference>
<dbReference type="InterPro" id="IPR042094">
    <property type="entry name" value="T2SS_GspF_sf"/>
</dbReference>
<keyword evidence="4" id="KW-0812">Transmembrane</keyword>
<gene>
    <name evidence="8" type="primary">gspF_2</name>
    <name evidence="8" type="ORF">NCTC9045_00969</name>
</gene>
<keyword evidence="5" id="KW-1133">Transmembrane helix</keyword>
<evidence type="ECO:0000256" key="2">
    <source>
        <dbReference type="ARBA" id="ARBA00005745"/>
    </source>
</evidence>
<dbReference type="EMBL" id="UGDD01000002">
    <property type="protein sequence ID" value="STJ53144.1"/>
    <property type="molecule type" value="Genomic_DNA"/>
</dbReference>
<evidence type="ECO:0000259" key="7">
    <source>
        <dbReference type="Pfam" id="PF00482"/>
    </source>
</evidence>
<protein>
    <submittedName>
        <fullName evidence="8">Type II secretion system protein F</fullName>
    </submittedName>
</protein>
<reference evidence="8 9" key="1">
    <citation type="submission" date="2018-06" db="EMBL/GenBank/DDBJ databases">
        <authorList>
            <consortium name="Pathogen Informatics"/>
            <person name="Doyle S."/>
        </authorList>
    </citation>
    <scope>NUCLEOTIDE SEQUENCE [LARGE SCALE GENOMIC DNA]</scope>
    <source>
        <strain evidence="8 9">NCTC9045</strain>
    </source>
</reference>
<proteinExistence type="inferred from homology"/>
<dbReference type="PANTHER" id="PTHR30012">
    <property type="entry name" value="GENERAL SECRETION PATHWAY PROTEIN"/>
    <property type="match status" value="1"/>
</dbReference>
<evidence type="ECO:0000313" key="9">
    <source>
        <dbReference type="Proteomes" id="UP000254503"/>
    </source>
</evidence>
<evidence type="ECO:0000313" key="8">
    <source>
        <dbReference type="EMBL" id="STJ53144.1"/>
    </source>
</evidence>
<comment type="similarity">
    <text evidence="2">Belongs to the GSP F family.</text>
</comment>
<evidence type="ECO:0000256" key="3">
    <source>
        <dbReference type="ARBA" id="ARBA00022475"/>
    </source>
</evidence>
<evidence type="ECO:0000256" key="5">
    <source>
        <dbReference type="ARBA" id="ARBA00022989"/>
    </source>
</evidence>
<accession>A0A376WWI2</accession>
<dbReference type="InterPro" id="IPR018076">
    <property type="entry name" value="T2SS_GspF_dom"/>
</dbReference>
<comment type="subcellular location">
    <subcellularLocation>
        <location evidence="1">Cell membrane</location>
        <topology evidence="1">Multi-pass membrane protein</topology>
    </subcellularLocation>
</comment>
<evidence type="ECO:0000256" key="4">
    <source>
        <dbReference type="ARBA" id="ARBA00022692"/>
    </source>
</evidence>
<sequence length="163" mass="18493">MALFYYQALERNGRKTKGMIEADSARHARQLLRGKELIPVHIEARMNTSSGGMLQRRRHAHRRVAAADLALFTRQLATLVQAAMPLETCLQAVSEQSEKLHVKSLGMALRSRIQEGYTLSDSLREHPRVFDSLFVRWLLPEKNPGISTWCLIAWQITPNSDSA</sequence>
<dbReference type="Pfam" id="PF00482">
    <property type="entry name" value="T2SSF"/>
    <property type="match status" value="1"/>
</dbReference>
<feature type="domain" description="Type II secretion system protein GspF" evidence="7">
    <location>
        <begin position="72"/>
        <end position="138"/>
    </location>
</feature>
<dbReference type="Gene3D" id="1.20.81.30">
    <property type="entry name" value="Type II secretion system (T2SS), domain F"/>
    <property type="match status" value="1"/>
</dbReference>
<dbReference type="Proteomes" id="UP000254503">
    <property type="component" value="Unassembled WGS sequence"/>
</dbReference>
<dbReference type="GO" id="GO:0005886">
    <property type="term" value="C:plasma membrane"/>
    <property type="evidence" value="ECO:0007669"/>
    <property type="project" value="UniProtKB-SubCell"/>
</dbReference>
<keyword evidence="3" id="KW-1003">Cell membrane</keyword>
<dbReference type="InterPro" id="IPR003004">
    <property type="entry name" value="GspF/PilC"/>
</dbReference>
<keyword evidence="6" id="KW-0472">Membrane</keyword>
<evidence type="ECO:0000256" key="6">
    <source>
        <dbReference type="ARBA" id="ARBA00023136"/>
    </source>
</evidence>
<evidence type="ECO:0000256" key="1">
    <source>
        <dbReference type="ARBA" id="ARBA00004651"/>
    </source>
</evidence>
<dbReference type="AlphaFoldDB" id="A0A376WWI2"/>
<dbReference type="PANTHER" id="PTHR30012:SF0">
    <property type="entry name" value="TYPE II SECRETION SYSTEM PROTEIN F-RELATED"/>
    <property type="match status" value="1"/>
</dbReference>